<dbReference type="Proteomes" id="UP000245207">
    <property type="component" value="Unassembled WGS sequence"/>
</dbReference>
<dbReference type="PANTHER" id="PTHR36310:SF1">
    <property type="entry name" value="CYCLIN-DEPENDENT PROTEIN KINASE INHIBITOR SMR11"/>
    <property type="match status" value="1"/>
</dbReference>
<dbReference type="EMBL" id="PKPP01008000">
    <property type="protein sequence ID" value="PWA51872.1"/>
    <property type="molecule type" value="Genomic_DNA"/>
</dbReference>
<evidence type="ECO:0000313" key="2">
    <source>
        <dbReference type="Proteomes" id="UP000245207"/>
    </source>
</evidence>
<organism evidence="1 2">
    <name type="scientific">Artemisia annua</name>
    <name type="common">Sweet wormwood</name>
    <dbReference type="NCBI Taxonomy" id="35608"/>
    <lineage>
        <taxon>Eukaryota</taxon>
        <taxon>Viridiplantae</taxon>
        <taxon>Streptophyta</taxon>
        <taxon>Embryophyta</taxon>
        <taxon>Tracheophyta</taxon>
        <taxon>Spermatophyta</taxon>
        <taxon>Magnoliopsida</taxon>
        <taxon>eudicotyledons</taxon>
        <taxon>Gunneridae</taxon>
        <taxon>Pentapetalae</taxon>
        <taxon>asterids</taxon>
        <taxon>campanulids</taxon>
        <taxon>Asterales</taxon>
        <taxon>Asteraceae</taxon>
        <taxon>Asteroideae</taxon>
        <taxon>Anthemideae</taxon>
        <taxon>Artemisiinae</taxon>
        <taxon>Artemisia</taxon>
    </lineage>
</organism>
<name>A0A2U1LSA1_ARTAN</name>
<accession>A0A2U1LSA1</accession>
<gene>
    <name evidence="1" type="ORF">CTI12_AA458810</name>
</gene>
<sequence length="238" mass="25635">MDAKTSTDQLGATASILCKSVGKLDNKFADMETDNIANLSTSPSILDNKGSALSPITPDSNKEGSDLMSAFISPFSIGSDSHMLHNGDNIYMNEDDDCPSTPKAGVFDPFAPGSDDLLKAPVSMKYLEESRTYVARRLNFTSLVTKNIYEKGEGVCESAVDDDMLLEAVYKSLLEAIVSKQAEDIISEISASHDALTTPPSAPRLTGIAETCPGAPFKHVKKSRNIDLGLCRRLAFDF</sequence>
<keyword evidence="2" id="KW-1185">Reference proteome</keyword>
<evidence type="ECO:0000313" key="1">
    <source>
        <dbReference type="EMBL" id="PWA51872.1"/>
    </source>
</evidence>
<reference evidence="1 2" key="1">
    <citation type="journal article" date="2018" name="Mol. Plant">
        <title>The genome of Artemisia annua provides insight into the evolution of Asteraceae family and artemisinin biosynthesis.</title>
        <authorList>
            <person name="Shen Q."/>
            <person name="Zhang L."/>
            <person name="Liao Z."/>
            <person name="Wang S."/>
            <person name="Yan T."/>
            <person name="Shi P."/>
            <person name="Liu M."/>
            <person name="Fu X."/>
            <person name="Pan Q."/>
            <person name="Wang Y."/>
            <person name="Lv Z."/>
            <person name="Lu X."/>
            <person name="Zhang F."/>
            <person name="Jiang W."/>
            <person name="Ma Y."/>
            <person name="Chen M."/>
            <person name="Hao X."/>
            <person name="Li L."/>
            <person name="Tang Y."/>
            <person name="Lv G."/>
            <person name="Zhou Y."/>
            <person name="Sun X."/>
            <person name="Brodelius P.E."/>
            <person name="Rose J.K.C."/>
            <person name="Tang K."/>
        </authorList>
    </citation>
    <scope>NUCLEOTIDE SEQUENCE [LARGE SCALE GENOMIC DNA]</scope>
    <source>
        <strain evidence="2">cv. Huhao1</strain>
        <tissue evidence="1">Leaf</tissue>
    </source>
</reference>
<protein>
    <submittedName>
        <fullName evidence="1">Uncharacterized protein</fullName>
    </submittedName>
</protein>
<dbReference type="InterPro" id="IPR038971">
    <property type="entry name" value="SMR11/SMR16"/>
</dbReference>
<dbReference type="STRING" id="35608.A0A2U1LSA1"/>
<comment type="caution">
    <text evidence="1">The sequence shown here is derived from an EMBL/GenBank/DDBJ whole genome shotgun (WGS) entry which is preliminary data.</text>
</comment>
<dbReference type="PANTHER" id="PTHR36310">
    <property type="entry name" value="CYCLIN-DEPENDENT PROTEIN KINASE INHIBITOR SMR11"/>
    <property type="match status" value="1"/>
</dbReference>
<proteinExistence type="predicted"/>
<dbReference type="OrthoDB" id="777328at2759"/>
<dbReference type="AlphaFoldDB" id="A0A2U1LSA1"/>